<dbReference type="Pfam" id="PF07729">
    <property type="entry name" value="FCD"/>
    <property type="match status" value="1"/>
</dbReference>
<dbReference type="PANTHER" id="PTHR43537">
    <property type="entry name" value="TRANSCRIPTIONAL REGULATOR, GNTR FAMILY"/>
    <property type="match status" value="1"/>
</dbReference>
<dbReference type="SUPFAM" id="SSF48008">
    <property type="entry name" value="GntR ligand-binding domain-like"/>
    <property type="match status" value="1"/>
</dbReference>
<dbReference type="SMART" id="SM00345">
    <property type="entry name" value="HTH_GNTR"/>
    <property type="match status" value="1"/>
</dbReference>
<keyword evidence="6" id="KW-1185">Reference proteome</keyword>
<evidence type="ECO:0000256" key="3">
    <source>
        <dbReference type="ARBA" id="ARBA00023163"/>
    </source>
</evidence>
<dbReference type="EMBL" id="SAUW01000014">
    <property type="protein sequence ID" value="RWR09592.1"/>
    <property type="molecule type" value="Genomic_DNA"/>
</dbReference>
<dbReference type="AlphaFoldDB" id="A0A443IRC8"/>
<gene>
    <name evidence="5" type="ORF">D2T33_14195</name>
</gene>
<accession>A0A443IRC8</accession>
<evidence type="ECO:0000256" key="1">
    <source>
        <dbReference type="ARBA" id="ARBA00023015"/>
    </source>
</evidence>
<sequence>MDESPNWIRPVQKQSLGEQAYQVLQTALMRGELKPGTILPLRPVAKSFGISPTPMREAMMRLIAEHALELDERSRVCVPHITRAVLMEIRSIREKLEGDAALTAATVASKEGIDELEAIHFAMIAAQNMNNFSEAIGCNTQFHLKLCEIANQPVALALVFNLWMRCGPLLSHLYDAGIPPNWDPHPHERIVAALRASDGVEARNALIFDIRGNGEGLLAHVRNSDGDAG</sequence>
<dbReference type="InterPro" id="IPR000524">
    <property type="entry name" value="Tscrpt_reg_HTH_GntR"/>
</dbReference>
<dbReference type="SUPFAM" id="SSF46785">
    <property type="entry name" value="Winged helix' DNA-binding domain"/>
    <property type="match status" value="1"/>
</dbReference>
<dbReference type="GO" id="GO:0003677">
    <property type="term" value="F:DNA binding"/>
    <property type="evidence" value="ECO:0007669"/>
    <property type="project" value="UniProtKB-KW"/>
</dbReference>
<protein>
    <submittedName>
        <fullName evidence="5">GntR family transcriptional regulator</fullName>
    </submittedName>
</protein>
<keyword evidence="1" id="KW-0805">Transcription regulation</keyword>
<dbReference type="RefSeq" id="WP_128270196.1">
    <property type="nucleotide sequence ID" value="NZ_SAUW01000014.1"/>
</dbReference>
<dbReference type="Gene3D" id="1.20.120.530">
    <property type="entry name" value="GntR ligand-binding domain-like"/>
    <property type="match status" value="1"/>
</dbReference>
<dbReference type="PANTHER" id="PTHR43537:SF39">
    <property type="entry name" value="HTH-TYPE TRANSCRIPTIONAL REGULATOR MCBR"/>
    <property type="match status" value="1"/>
</dbReference>
<dbReference type="Proteomes" id="UP000285710">
    <property type="component" value="Unassembled WGS sequence"/>
</dbReference>
<dbReference type="InterPro" id="IPR036388">
    <property type="entry name" value="WH-like_DNA-bd_sf"/>
</dbReference>
<proteinExistence type="predicted"/>
<evidence type="ECO:0000313" key="5">
    <source>
        <dbReference type="EMBL" id="RWR09592.1"/>
    </source>
</evidence>
<evidence type="ECO:0000313" key="6">
    <source>
        <dbReference type="Proteomes" id="UP000285710"/>
    </source>
</evidence>
<dbReference type="InterPro" id="IPR011711">
    <property type="entry name" value="GntR_C"/>
</dbReference>
<reference evidence="5 6" key="2">
    <citation type="submission" date="2019-01" db="EMBL/GenBank/DDBJ databases">
        <authorList>
            <person name="Li Y."/>
        </authorList>
    </citation>
    <scope>NUCLEOTIDE SEQUENCE [LARGE SCALE GENOMIC DNA]</scope>
    <source>
        <strain evidence="5 6">2D-5</strain>
    </source>
</reference>
<dbReference type="InterPro" id="IPR036390">
    <property type="entry name" value="WH_DNA-bd_sf"/>
</dbReference>
<dbReference type="Gene3D" id="1.10.10.10">
    <property type="entry name" value="Winged helix-like DNA-binding domain superfamily/Winged helix DNA-binding domain"/>
    <property type="match status" value="1"/>
</dbReference>
<evidence type="ECO:0000256" key="2">
    <source>
        <dbReference type="ARBA" id="ARBA00023125"/>
    </source>
</evidence>
<dbReference type="SMART" id="SM00895">
    <property type="entry name" value="FCD"/>
    <property type="match status" value="1"/>
</dbReference>
<dbReference type="InterPro" id="IPR008920">
    <property type="entry name" value="TF_FadR/GntR_C"/>
</dbReference>
<dbReference type="GO" id="GO:0003700">
    <property type="term" value="F:DNA-binding transcription factor activity"/>
    <property type="evidence" value="ECO:0007669"/>
    <property type="project" value="InterPro"/>
</dbReference>
<feature type="domain" description="HTH gntR-type" evidence="4">
    <location>
        <begin position="14"/>
        <end position="81"/>
    </location>
</feature>
<organism evidence="5 6">
    <name type="scientific">Paenirhodobacter populi</name>
    <dbReference type="NCBI Taxonomy" id="2306993"/>
    <lineage>
        <taxon>Bacteria</taxon>
        <taxon>Pseudomonadati</taxon>
        <taxon>Pseudomonadota</taxon>
        <taxon>Alphaproteobacteria</taxon>
        <taxon>Rhodobacterales</taxon>
        <taxon>Rhodobacter group</taxon>
        <taxon>Paenirhodobacter</taxon>
    </lineage>
</organism>
<name>A0A443IRC8_9RHOB</name>
<keyword evidence="3" id="KW-0804">Transcription</keyword>
<comment type="caution">
    <text evidence="5">The sequence shown here is derived from an EMBL/GenBank/DDBJ whole genome shotgun (WGS) entry which is preliminary data.</text>
</comment>
<keyword evidence="2" id="KW-0238">DNA-binding</keyword>
<dbReference type="PROSITE" id="PS50949">
    <property type="entry name" value="HTH_GNTR"/>
    <property type="match status" value="1"/>
</dbReference>
<reference evidence="5 6" key="1">
    <citation type="submission" date="2019-01" db="EMBL/GenBank/DDBJ databases">
        <title>Sinorhodobacter populi sp. nov. isolated from the symptomatic bark tissue of Populus euramericana canker.</title>
        <authorList>
            <person name="Xu G."/>
        </authorList>
    </citation>
    <scope>NUCLEOTIDE SEQUENCE [LARGE SCALE GENOMIC DNA]</scope>
    <source>
        <strain evidence="5 6">2D-5</strain>
    </source>
</reference>
<evidence type="ECO:0000259" key="4">
    <source>
        <dbReference type="PROSITE" id="PS50949"/>
    </source>
</evidence>
<dbReference type="Pfam" id="PF00392">
    <property type="entry name" value="GntR"/>
    <property type="match status" value="1"/>
</dbReference>